<dbReference type="InterPro" id="IPR025997">
    <property type="entry name" value="SBP_2_dom"/>
</dbReference>
<dbReference type="Pfam" id="PF13407">
    <property type="entry name" value="Peripla_BP_4"/>
    <property type="match status" value="1"/>
</dbReference>
<name>A4BF94_9GAMM</name>
<dbReference type="STRING" id="314283.MED297_06988"/>
<dbReference type="InterPro" id="IPR028082">
    <property type="entry name" value="Peripla_BP_I"/>
</dbReference>
<reference evidence="6 7" key="1">
    <citation type="submission" date="2006-02" db="EMBL/GenBank/DDBJ databases">
        <authorList>
            <person name="Pinhassi J."/>
            <person name="Pedros-Alio C."/>
            <person name="Ferriera S."/>
            <person name="Johnson J."/>
            <person name="Kravitz S."/>
            <person name="Halpern A."/>
            <person name="Remington K."/>
            <person name="Beeson K."/>
            <person name="Tran B."/>
            <person name="Rogers Y.-H."/>
            <person name="Friedman R."/>
            <person name="Venter J.C."/>
        </authorList>
    </citation>
    <scope>NUCLEOTIDE SEQUENCE [LARGE SCALE GENOMIC DNA]</scope>
    <source>
        <strain evidence="6 7">MED297</strain>
    </source>
</reference>
<dbReference type="RefSeq" id="WP_008045299.1">
    <property type="nucleotide sequence ID" value="NZ_CH724152.1"/>
</dbReference>
<dbReference type="PANTHER" id="PTHR46847">
    <property type="entry name" value="D-ALLOSE-BINDING PERIPLASMIC PROTEIN-RELATED"/>
    <property type="match status" value="1"/>
</dbReference>
<evidence type="ECO:0000313" key="6">
    <source>
        <dbReference type="EMBL" id="EAR09207.1"/>
    </source>
</evidence>
<dbReference type="Gene3D" id="3.40.50.2300">
    <property type="match status" value="2"/>
</dbReference>
<evidence type="ECO:0000256" key="1">
    <source>
        <dbReference type="ARBA" id="ARBA00004196"/>
    </source>
</evidence>
<comment type="similarity">
    <text evidence="2">Belongs to the bacterial solute-binding protein 2 family.</text>
</comment>
<comment type="subcellular location">
    <subcellularLocation>
        <location evidence="1">Cell envelope</location>
    </subcellularLocation>
</comment>
<gene>
    <name evidence="6" type="ORF">MED297_06988</name>
</gene>
<keyword evidence="7" id="KW-1185">Reference proteome</keyword>
<dbReference type="OrthoDB" id="9805127at2"/>
<dbReference type="HOGENOM" id="CLU_037628_3_2_6"/>
<keyword evidence="3 4" id="KW-0732">Signal</keyword>
<dbReference type="PANTHER" id="PTHR46847:SF1">
    <property type="entry name" value="D-ALLOSE-BINDING PERIPLASMIC PROTEIN-RELATED"/>
    <property type="match status" value="1"/>
</dbReference>
<dbReference type="PROSITE" id="PS51257">
    <property type="entry name" value="PROKAR_LIPOPROTEIN"/>
    <property type="match status" value="1"/>
</dbReference>
<evidence type="ECO:0000313" key="7">
    <source>
        <dbReference type="Proteomes" id="UP000005953"/>
    </source>
</evidence>
<organism evidence="6 7">
    <name type="scientific">Reinekea blandensis MED297</name>
    <dbReference type="NCBI Taxonomy" id="314283"/>
    <lineage>
        <taxon>Bacteria</taxon>
        <taxon>Pseudomonadati</taxon>
        <taxon>Pseudomonadota</taxon>
        <taxon>Gammaproteobacteria</taxon>
        <taxon>Oceanospirillales</taxon>
        <taxon>Saccharospirillaceae</taxon>
        <taxon>Reinekea</taxon>
    </lineage>
</organism>
<protein>
    <submittedName>
        <fullName evidence="6">D-ribose-binding periplasmic protein</fullName>
    </submittedName>
</protein>
<proteinExistence type="inferred from homology"/>
<comment type="caution">
    <text evidence="6">The sequence shown here is derived from an EMBL/GenBank/DDBJ whole genome shotgun (WGS) entry which is preliminary data.</text>
</comment>
<dbReference type="Proteomes" id="UP000005953">
    <property type="component" value="Unassembled WGS sequence"/>
</dbReference>
<evidence type="ECO:0000256" key="4">
    <source>
        <dbReference type="SAM" id="SignalP"/>
    </source>
</evidence>
<dbReference type="GO" id="GO:0055085">
    <property type="term" value="P:transmembrane transport"/>
    <property type="evidence" value="ECO:0007669"/>
    <property type="project" value="UniProtKB-ARBA"/>
</dbReference>
<feature type="domain" description="Periplasmic binding protein" evidence="5">
    <location>
        <begin position="40"/>
        <end position="298"/>
    </location>
</feature>
<dbReference type="EMBL" id="AAOE01000012">
    <property type="protein sequence ID" value="EAR09207.1"/>
    <property type="molecule type" value="Genomic_DNA"/>
</dbReference>
<evidence type="ECO:0000259" key="5">
    <source>
        <dbReference type="Pfam" id="PF13407"/>
    </source>
</evidence>
<accession>A4BF94</accession>
<feature type="chain" id="PRO_5002666478" evidence="4">
    <location>
        <begin position="24"/>
        <end position="319"/>
    </location>
</feature>
<feature type="signal peptide" evidence="4">
    <location>
        <begin position="1"/>
        <end position="23"/>
    </location>
</feature>
<dbReference type="GO" id="GO:0030246">
    <property type="term" value="F:carbohydrate binding"/>
    <property type="evidence" value="ECO:0007669"/>
    <property type="project" value="UniProtKB-ARBA"/>
</dbReference>
<sequence>MPRLIIVLSLSLTALLLSGCESGNEPIEQATPVDKPKVLLVMKSLVNPFYIQMEQGARQAANELGVELIVRSGTNETLVEQQISLIDEQLAAGIDALVIAPADSIAILPVLIRANELGVKIVNIDNRIDTNAIQRAGLPAIPFVSVDNEFGGYEAGKILAELAGPDAKALIIEGPRSAINARERRDGARRALQENNIEVVASEVASWKLESAYALTQNVHARNPELNVIFAANDMMALGALLYAQEHGLNDWLIAGFDNIPDARAAVREGRLAVTIDQQADRQGYQGVATAVDLLNDKAVDDVVLVKTRVITADDNPIF</sequence>
<dbReference type="SUPFAM" id="SSF53822">
    <property type="entry name" value="Periplasmic binding protein-like I"/>
    <property type="match status" value="1"/>
</dbReference>
<dbReference type="GO" id="GO:0030313">
    <property type="term" value="C:cell envelope"/>
    <property type="evidence" value="ECO:0007669"/>
    <property type="project" value="UniProtKB-SubCell"/>
</dbReference>
<evidence type="ECO:0000256" key="2">
    <source>
        <dbReference type="ARBA" id="ARBA00007639"/>
    </source>
</evidence>
<dbReference type="AlphaFoldDB" id="A4BF94"/>
<evidence type="ECO:0000256" key="3">
    <source>
        <dbReference type="ARBA" id="ARBA00022729"/>
    </source>
</evidence>